<sequence length="574" mass="61729">MSYIDIAADIPKVDAAILPLRDDLASLISGLDACFVQAGSALAVSVEAIDRIVAALSGIGSALEDDTGVSAVDTLIGVAGRVSTLPEQCEGRGKSLVVVQQSSARLRSRIAKVLDTLRALRIYGMNVKIASWGAREFVESVETMFVRITGGEENVKAFDSRLAALCESVASVEKMDRLLLSECRKVIPVVPDRLAEDAEGLRSHQHKVTEVANASKDLALAIQLKVATALGALQIGDITRQRLENVVGGIQLLHAHQAEWEGDPQAAAWASAHVLRLFAAQLNETAEEFGVQAALLVESLEGIVPDARQLLSLRSDSAAAEGRTFLRQLEQSIAGIESVTRKLGNTDRQTSAISAMIAQTVDELTHRVDEIRKVRLDVREMAINIDLRCRHIDEVGKPVSVIAKEIWAQSGSLDGTTDAISKEVVILGDVVNTIRGSADDLTVDVNDALANALACVRAGAMQTEHAIDAAGEDVARVVDLLERTCMELVAKLSLSETIKTISHTLQIMAPEVRESEPGEAASAMLSALLPQIGKLYTMAKEREVHRRFLLPHMVEAEPPAQSDTDDDLFDDGLF</sequence>
<proteinExistence type="predicted"/>
<evidence type="ECO:0000313" key="2">
    <source>
        <dbReference type="Proteomes" id="UP000265366"/>
    </source>
</evidence>
<dbReference type="AlphaFoldDB" id="A0A3A1NYC7"/>
<protein>
    <recommendedName>
        <fullName evidence="3">Methyl-accepting transducer domain-containing protein</fullName>
    </recommendedName>
</protein>
<accession>A0A3A1NYC7</accession>
<evidence type="ECO:0000313" key="1">
    <source>
        <dbReference type="EMBL" id="RIV80127.1"/>
    </source>
</evidence>
<evidence type="ECO:0008006" key="3">
    <source>
        <dbReference type="Google" id="ProtNLM"/>
    </source>
</evidence>
<dbReference type="Proteomes" id="UP000265366">
    <property type="component" value="Unassembled WGS sequence"/>
</dbReference>
<dbReference type="EMBL" id="QXFM01000144">
    <property type="protein sequence ID" value="RIV80127.1"/>
    <property type="molecule type" value="Genomic_DNA"/>
</dbReference>
<name>A0A3A1NYC7_9SPHN</name>
<gene>
    <name evidence="1" type="ORF">D2V17_19945</name>
</gene>
<dbReference type="OrthoDB" id="9816265at2"/>
<comment type="caution">
    <text evidence="1">The sequence shown here is derived from an EMBL/GenBank/DDBJ whole genome shotgun (WGS) entry which is preliminary data.</text>
</comment>
<dbReference type="RefSeq" id="WP_119594888.1">
    <property type="nucleotide sequence ID" value="NZ_QXFM01000144.1"/>
</dbReference>
<reference evidence="1 2" key="1">
    <citation type="submission" date="2018-08" db="EMBL/GenBank/DDBJ databases">
        <title>Erythrobacter zhengii sp.nov., a bacterium isolated from deep-sea sediment.</title>
        <authorList>
            <person name="Fang C."/>
            <person name="Wu Y.-H."/>
            <person name="Sun C."/>
            <person name="Wang H."/>
            <person name="Cheng H."/>
            <person name="Meng F.-X."/>
            <person name="Wang C.-S."/>
            <person name="Xu X.-W."/>
        </authorList>
    </citation>
    <scope>NUCLEOTIDE SEQUENCE [LARGE SCALE GENOMIC DNA]</scope>
    <source>
        <strain evidence="1 2">CCTCC AB 2015396</strain>
    </source>
</reference>
<keyword evidence="2" id="KW-1185">Reference proteome</keyword>
<organism evidence="1 2">
    <name type="scientific">Aurantiacibacter xanthus</name>
    <dbReference type="NCBI Taxonomy" id="1784712"/>
    <lineage>
        <taxon>Bacteria</taxon>
        <taxon>Pseudomonadati</taxon>
        <taxon>Pseudomonadota</taxon>
        <taxon>Alphaproteobacteria</taxon>
        <taxon>Sphingomonadales</taxon>
        <taxon>Erythrobacteraceae</taxon>
        <taxon>Aurantiacibacter</taxon>
    </lineage>
</organism>